<dbReference type="Pfam" id="PF14111">
    <property type="entry name" value="DUF4283"/>
    <property type="match status" value="1"/>
</dbReference>
<feature type="domain" description="DUF4283" evidence="1">
    <location>
        <begin position="33"/>
        <end position="107"/>
    </location>
</feature>
<reference evidence="2 3" key="1">
    <citation type="journal article" date="2019" name="Genome Biol. Evol.">
        <title>Insights into the evolution of the New World diploid cottons (Gossypium, subgenus Houzingenia) based on genome sequencing.</title>
        <authorList>
            <person name="Grover C.E."/>
            <person name="Arick M.A. 2nd"/>
            <person name="Thrash A."/>
            <person name="Conover J.L."/>
            <person name="Sanders W.S."/>
            <person name="Peterson D.G."/>
            <person name="Frelichowski J.E."/>
            <person name="Scheffler J.A."/>
            <person name="Scheffler B.E."/>
            <person name="Wendel J.F."/>
        </authorList>
    </citation>
    <scope>NUCLEOTIDE SEQUENCE [LARGE SCALE GENOMIC DNA]</scope>
    <source>
        <strain evidence="2">8</strain>
        <tissue evidence="2">Leaf</tissue>
    </source>
</reference>
<organism evidence="2 3">
    <name type="scientific">Gossypium raimondii</name>
    <name type="common">Peruvian cotton</name>
    <name type="synonym">Gossypium klotzschianum subsp. raimondii</name>
    <dbReference type="NCBI Taxonomy" id="29730"/>
    <lineage>
        <taxon>Eukaryota</taxon>
        <taxon>Viridiplantae</taxon>
        <taxon>Streptophyta</taxon>
        <taxon>Embryophyta</taxon>
        <taxon>Tracheophyta</taxon>
        <taxon>Spermatophyta</taxon>
        <taxon>Magnoliopsida</taxon>
        <taxon>eudicotyledons</taxon>
        <taxon>Gunneridae</taxon>
        <taxon>Pentapetalae</taxon>
        <taxon>rosids</taxon>
        <taxon>malvids</taxon>
        <taxon>Malvales</taxon>
        <taxon>Malvaceae</taxon>
        <taxon>Malvoideae</taxon>
        <taxon>Gossypium</taxon>
    </lineage>
</organism>
<protein>
    <recommendedName>
        <fullName evidence="1">DUF4283 domain-containing protein</fullName>
    </recommendedName>
</protein>
<dbReference type="AlphaFoldDB" id="A0A7J8Q488"/>
<comment type="caution">
    <text evidence="2">The sequence shown here is derived from an EMBL/GenBank/DDBJ whole genome shotgun (WGS) entry which is preliminary data.</text>
</comment>
<name>A0A7J8Q488_GOSRA</name>
<sequence>MEDYMASLSLQEVEEDFIQLGAESVDNGISYANCFVGMFLTSIVVHFQAMISILANVWHPIGGGVSISDLENGRFLFQFYFEVERNDPWNFNSHLLVLHRLVQGENPLTVQLTEVNFWILVNDIPHGFTSKGVAK</sequence>
<accession>A0A7J8Q488</accession>
<dbReference type="Proteomes" id="UP000593578">
    <property type="component" value="Unassembled WGS sequence"/>
</dbReference>
<evidence type="ECO:0000313" key="2">
    <source>
        <dbReference type="EMBL" id="MBA0596337.1"/>
    </source>
</evidence>
<dbReference type="EMBL" id="JABEZZ010000009">
    <property type="protein sequence ID" value="MBA0596337.1"/>
    <property type="molecule type" value="Genomic_DNA"/>
</dbReference>
<dbReference type="InterPro" id="IPR025558">
    <property type="entry name" value="DUF4283"/>
</dbReference>
<evidence type="ECO:0000313" key="3">
    <source>
        <dbReference type="Proteomes" id="UP000593578"/>
    </source>
</evidence>
<evidence type="ECO:0000259" key="1">
    <source>
        <dbReference type="Pfam" id="PF14111"/>
    </source>
</evidence>
<gene>
    <name evidence="2" type="ORF">Gorai_013161</name>
</gene>
<proteinExistence type="predicted"/>